<dbReference type="AlphaFoldDB" id="A0A7X6DI90"/>
<evidence type="ECO:0000313" key="4">
    <source>
        <dbReference type="Proteomes" id="UP000521868"/>
    </source>
</evidence>
<dbReference type="RefSeq" id="WP_168108784.1">
    <property type="nucleotide sequence ID" value="NZ_VTOX01000007.1"/>
</dbReference>
<comment type="caution">
    <text evidence="3">The sequence shown here is derived from an EMBL/GenBank/DDBJ whole genome shotgun (WGS) entry which is preliminary data.</text>
</comment>
<dbReference type="EMBL" id="VTOX01000007">
    <property type="protein sequence ID" value="NKE67652.1"/>
    <property type="molecule type" value="Genomic_DNA"/>
</dbReference>
<accession>A0A7X6DI90</accession>
<feature type="signal peptide" evidence="2">
    <location>
        <begin position="1"/>
        <end position="23"/>
    </location>
</feature>
<keyword evidence="2" id="KW-0732">Signal</keyword>
<feature type="compositionally biased region" description="Basic and acidic residues" evidence="1">
    <location>
        <begin position="62"/>
        <end position="82"/>
    </location>
</feature>
<organism evidence="3 4">
    <name type="scientific">Ramlibacter lithotrophicus</name>
    <dbReference type="NCBI Taxonomy" id="2606681"/>
    <lineage>
        <taxon>Bacteria</taxon>
        <taxon>Pseudomonadati</taxon>
        <taxon>Pseudomonadota</taxon>
        <taxon>Betaproteobacteria</taxon>
        <taxon>Burkholderiales</taxon>
        <taxon>Comamonadaceae</taxon>
        <taxon>Ramlibacter</taxon>
    </lineage>
</organism>
<feature type="region of interest" description="Disordered" evidence="1">
    <location>
        <begin position="32"/>
        <end position="140"/>
    </location>
</feature>
<name>A0A7X6DI90_9BURK</name>
<evidence type="ECO:0000313" key="3">
    <source>
        <dbReference type="EMBL" id="NKE67652.1"/>
    </source>
</evidence>
<feature type="compositionally biased region" description="Basic residues" evidence="1">
    <location>
        <begin position="129"/>
        <end position="140"/>
    </location>
</feature>
<feature type="chain" id="PRO_5030920670" description="DUF4124 domain-containing protein" evidence="2">
    <location>
        <begin position="24"/>
        <end position="140"/>
    </location>
</feature>
<gene>
    <name evidence="3" type="ORF">RAMLITH_17665</name>
</gene>
<evidence type="ECO:0000256" key="1">
    <source>
        <dbReference type="SAM" id="MobiDB-lite"/>
    </source>
</evidence>
<sequence length="140" mass="14838">MFHPLRVLCLLACVAGWSIPAAGQTVWRCGDTYSQKPCPGGREVPAEDARDAGQRAQTSSAARRDAKLADEMEKARLKDEAKAAPAYIPPPKAGDPADQGDRTRSMAVAKKPAHFTAVSPKKPGESKPSKKAAKAKKSGD</sequence>
<feature type="compositionally biased region" description="Basic and acidic residues" evidence="1">
    <location>
        <begin position="44"/>
        <end position="53"/>
    </location>
</feature>
<evidence type="ECO:0000256" key="2">
    <source>
        <dbReference type="SAM" id="SignalP"/>
    </source>
</evidence>
<keyword evidence="4" id="KW-1185">Reference proteome</keyword>
<dbReference type="Proteomes" id="UP000521868">
    <property type="component" value="Unassembled WGS sequence"/>
</dbReference>
<protein>
    <recommendedName>
        <fullName evidence="5">DUF4124 domain-containing protein</fullName>
    </recommendedName>
</protein>
<evidence type="ECO:0008006" key="5">
    <source>
        <dbReference type="Google" id="ProtNLM"/>
    </source>
</evidence>
<reference evidence="3 4" key="1">
    <citation type="journal article" date="2020" name="Nature">
        <title>Bacterial chemolithoautotrophy via manganese oxidation.</title>
        <authorList>
            <person name="Yu H."/>
            <person name="Leadbetter J.R."/>
        </authorList>
    </citation>
    <scope>NUCLEOTIDE SEQUENCE [LARGE SCALE GENOMIC DNA]</scope>
    <source>
        <strain evidence="3 4">RBP-1</strain>
    </source>
</reference>
<proteinExistence type="predicted"/>